<comment type="similarity">
    <text evidence="1">Belongs to the non-flavoprotein flavin reductase family.</text>
</comment>
<dbReference type="EMBL" id="JBHSBH010000015">
    <property type="protein sequence ID" value="MFC3999293.1"/>
    <property type="molecule type" value="Genomic_DNA"/>
</dbReference>
<dbReference type="SMART" id="SM00903">
    <property type="entry name" value="Flavin_Reduct"/>
    <property type="match status" value="1"/>
</dbReference>
<protein>
    <submittedName>
        <fullName evidence="5">Flavin reductase family protein</fullName>
        <ecNumber evidence="5">1.-.-.-</ecNumber>
    </submittedName>
</protein>
<sequence>MNATDRGPRGGGGKPARVDPAHFRDVLGRFCSGITAVTADVDGRPVGLTCQSFMSMSLEPPLVAFAPAITSTSYPSIRETGRFAASVLAESQVQVALSFARSGGDKFADVPWHRGVTGAPLLDGAVAHIECELADEYRVGDHLLVVGKVVALSGHPDAAPLLYFQGSFAALSASHRPKPERTGEGKPTADAGF</sequence>
<dbReference type="PANTHER" id="PTHR30466:SF11">
    <property type="entry name" value="FLAVIN-DEPENDENT MONOOXYGENASE, REDUCTASE SUBUNIT HSAB"/>
    <property type="match status" value="1"/>
</dbReference>
<dbReference type="Pfam" id="PF01613">
    <property type="entry name" value="Flavin_Reduct"/>
    <property type="match status" value="1"/>
</dbReference>
<evidence type="ECO:0000313" key="6">
    <source>
        <dbReference type="Proteomes" id="UP001595847"/>
    </source>
</evidence>
<dbReference type="PANTHER" id="PTHR30466">
    <property type="entry name" value="FLAVIN REDUCTASE"/>
    <property type="match status" value="1"/>
</dbReference>
<feature type="domain" description="Flavin reductase like" evidence="4">
    <location>
        <begin position="27"/>
        <end position="170"/>
    </location>
</feature>
<name>A0ABV8FVF7_9ACTN</name>
<comment type="caution">
    <text evidence="5">The sequence shown here is derived from an EMBL/GenBank/DDBJ whole genome shotgun (WGS) entry which is preliminary data.</text>
</comment>
<accession>A0ABV8FVF7</accession>
<proteinExistence type="inferred from homology"/>
<dbReference type="Proteomes" id="UP001595847">
    <property type="component" value="Unassembled WGS sequence"/>
</dbReference>
<dbReference type="RefSeq" id="WP_378537643.1">
    <property type="nucleotide sequence ID" value="NZ_JBHSBH010000015.1"/>
</dbReference>
<dbReference type="InterPro" id="IPR002563">
    <property type="entry name" value="Flavin_Rdtase-like_dom"/>
</dbReference>
<organism evidence="5 6">
    <name type="scientific">Nocardiopsis sediminis</name>
    <dbReference type="NCBI Taxonomy" id="1778267"/>
    <lineage>
        <taxon>Bacteria</taxon>
        <taxon>Bacillati</taxon>
        <taxon>Actinomycetota</taxon>
        <taxon>Actinomycetes</taxon>
        <taxon>Streptosporangiales</taxon>
        <taxon>Nocardiopsidaceae</taxon>
        <taxon>Nocardiopsis</taxon>
    </lineage>
</organism>
<evidence type="ECO:0000256" key="3">
    <source>
        <dbReference type="SAM" id="MobiDB-lite"/>
    </source>
</evidence>
<evidence type="ECO:0000259" key="4">
    <source>
        <dbReference type="SMART" id="SM00903"/>
    </source>
</evidence>
<feature type="region of interest" description="Disordered" evidence="3">
    <location>
        <begin position="174"/>
        <end position="193"/>
    </location>
</feature>
<dbReference type="InterPro" id="IPR050268">
    <property type="entry name" value="NADH-dep_flavin_reductase"/>
</dbReference>
<keyword evidence="6" id="KW-1185">Reference proteome</keyword>
<dbReference type="Gene3D" id="2.30.110.10">
    <property type="entry name" value="Electron Transport, Fmn-binding Protein, Chain A"/>
    <property type="match status" value="1"/>
</dbReference>
<reference evidence="6" key="1">
    <citation type="journal article" date="2019" name="Int. J. Syst. Evol. Microbiol.">
        <title>The Global Catalogue of Microorganisms (GCM) 10K type strain sequencing project: providing services to taxonomists for standard genome sequencing and annotation.</title>
        <authorList>
            <consortium name="The Broad Institute Genomics Platform"/>
            <consortium name="The Broad Institute Genome Sequencing Center for Infectious Disease"/>
            <person name="Wu L."/>
            <person name="Ma J."/>
        </authorList>
    </citation>
    <scope>NUCLEOTIDE SEQUENCE [LARGE SCALE GENOMIC DNA]</scope>
    <source>
        <strain evidence="6">TBRC 1826</strain>
    </source>
</reference>
<dbReference type="SUPFAM" id="SSF50475">
    <property type="entry name" value="FMN-binding split barrel"/>
    <property type="match status" value="1"/>
</dbReference>
<evidence type="ECO:0000256" key="1">
    <source>
        <dbReference type="ARBA" id="ARBA00008898"/>
    </source>
</evidence>
<evidence type="ECO:0000313" key="5">
    <source>
        <dbReference type="EMBL" id="MFC3999293.1"/>
    </source>
</evidence>
<dbReference type="EC" id="1.-.-.-" evidence="5"/>
<dbReference type="GO" id="GO:0016491">
    <property type="term" value="F:oxidoreductase activity"/>
    <property type="evidence" value="ECO:0007669"/>
    <property type="project" value="UniProtKB-KW"/>
</dbReference>
<keyword evidence="2 5" id="KW-0560">Oxidoreductase</keyword>
<evidence type="ECO:0000256" key="2">
    <source>
        <dbReference type="ARBA" id="ARBA00023002"/>
    </source>
</evidence>
<gene>
    <name evidence="5" type="ORF">ACFOVU_25505</name>
</gene>
<dbReference type="InterPro" id="IPR012349">
    <property type="entry name" value="Split_barrel_FMN-bd"/>
</dbReference>